<evidence type="ECO:0000313" key="1">
    <source>
        <dbReference type="EMBL" id="KAJ3006229.1"/>
    </source>
</evidence>
<sequence length="110" mass="12961">MSTQHRHDSAAAMERHNCEQIATSAHGQELTFGFRVRADICHLEQELEQAQSEIRRLSQEIDTLNMLVETFRRLWHFYHDLSKSLEGLLVPFLDKRTARQLFPFRHDADV</sequence>
<gene>
    <name evidence="1" type="ORF">NUW54_g4012</name>
</gene>
<dbReference type="Proteomes" id="UP001144978">
    <property type="component" value="Unassembled WGS sequence"/>
</dbReference>
<evidence type="ECO:0000313" key="2">
    <source>
        <dbReference type="Proteomes" id="UP001144978"/>
    </source>
</evidence>
<protein>
    <submittedName>
        <fullName evidence="1">Uncharacterized protein</fullName>
    </submittedName>
</protein>
<reference evidence="1" key="1">
    <citation type="submission" date="2022-08" db="EMBL/GenBank/DDBJ databases">
        <title>Genome Sequence of Pycnoporus sanguineus.</title>
        <authorList>
            <person name="Buettner E."/>
        </authorList>
    </citation>
    <scope>NUCLEOTIDE SEQUENCE</scope>
    <source>
        <strain evidence="1">CG-C14</strain>
    </source>
</reference>
<comment type="caution">
    <text evidence="1">The sequence shown here is derived from an EMBL/GenBank/DDBJ whole genome shotgun (WGS) entry which is preliminary data.</text>
</comment>
<keyword evidence="2" id="KW-1185">Reference proteome</keyword>
<proteinExistence type="predicted"/>
<name>A0ACC1Q1X8_9APHY</name>
<organism evidence="1 2">
    <name type="scientific">Trametes sanguinea</name>
    <dbReference type="NCBI Taxonomy" id="158606"/>
    <lineage>
        <taxon>Eukaryota</taxon>
        <taxon>Fungi</taxon>
        <taxon>Dikarya</taxon>
        <taxon>Basidiomycota</taxon>
        <taxon>Agaricomycotina</taxon>
        <taxon>Agaricomycetes</taxon>
        <taxon>Polyporales</taxon>
        <taxon>Polyporaceae</taxon>
        <taxon>Trametes</taxon>
    </lineage>
</organism>
<accession>A0ACC1Q1X8</accession>
<dbReference type="EMBL" id="JANSHE010000882">
    <property type="protein sequence ID" value="KAJ3006229.1"/>
    <property type="molecule type" value="Genomic_DNA"/>
</dbReference>